<dbReference type="OrthoDB" id="5430931at2759"/>
<comment type="subcellular location">
    <subcellularLocation>
        <location evidence="1 4">Nucleus</location>
    </subcellularLocation>
</comment>
<dbReference type="InterPro" id="IPR020838">
    <property type="entry name" value="DBINO"/>
</dbReference>
<evidence type="ECO:0000256" key="2">
    <source>
        <dbReference type="ARBA" id="ARBA00022741"/>
    </source>
</evidence>
<keyword evidence="8" id="KW-1185">Reference proteome</keyword>
<sequence>MTSTRSSLSGREQPPYRSISPDGSVPPPESSVNGQDVEEPTPKKRKKASKNDSDYRPPAQRKSTRKRASKGKADAQPIEDETSKQPPSEEYSSDLEDCREIWLADLSDYVLETQKRFRQVEQWFYASAKERASITAQNLSHHYSQRIARIPLPPPSPPPLPPQHADEYMYPPDSSEYPHGDVDSNYGPLEEHDDPRARANRGKDKRPLPGMMTDVGDDYDVRRGGPATKKRKLQGDAFEHGDDYGHAMDIESISVGAKAKGKQKQLAPREQSIDTVSSTPKAPRKKAALKKKVGGDIESNPPSVAGDMTPLPSRPTSPAPVNNTVIFELDEPIPPLKKAKKMDDAALFKRVKTLEEAQRKVWTNIARRDVAKVYKYHALGYQARQAQSERIAKLASIQARRPFTKTPKTVKETQSKAKKMVREMQAFWKKNEREERDVRKREQKEAMDRMKVEEERREAARQARKLEFLISQTELYSHFVGNKLKSKYPSFF</sequence>
<dbReference type="PANTHER" id="PTHR45685">
    <property type="entry name" value="HELICASE SRCAP-RELATED"/>
    <property type="match status" value="1"/>
</dbReference>
<feature type="compositionally biased region" description="Pro residues" evidence="5">
    <location>
        <begin position="151"/>
        <end position="162"/>
    </location>
</feature>
<keyword evidence="4" id="KW-0234">DNA repair</keyword>
<dbReference type="GO" id="GO:0005524">
    <property type="term" value="F:ATP binding"/>
    <property type="evidence" value="ECO:0007669"/>
    <property type="project" value="UniProtKB-UniRule"/>
</dbReference>
<evidence type="ECO:0000259" key="6">
    <source>
        <dbReference type="PROSITE" id="PS51413"/>
    </source>
</evidence>
<dbReference type="GO" id="GO:0003677">
    <property type="term" value="F:DNA binding"/>
    <property type="evidence" value="ECO:0007669"/>
    <property type="project" value="UniProtKB-UniRule"/>
</dbReference>
<comment type="caution">
    <text evidence="7">The sequence shown here is derived from an EMBL/GenBank/DDBJ whole genome shotgun (WGS) entry which is preliminary data.</text>
</comment>
<dbReference type="PROSITE" id="PS51413">
    <property type="entry name" value="DBINO"/>
    <property type="match status" value="1"/>
</dbReference>
<dbReference type="GO" id="GO:0042393">
    <property type="term" value="F:histone binding"/>
    <property type="evidence" value="ECO:0007669"/>
    <property type="project" value="TreeGrafter"/>
</dbReference>
<proteinExistence type="inferred from homology"/>
<keyword evidence="4" id="KW-0238">DNA-binding</keyword>
<feature type="region of interest" description="Disordered" evidence="5">
    <location>
        <begin position="259"/>
        <end position="319"/>
    </location>
</feature>
<evidence type="ECO:0000313" key="8">
    <source>
        <dbReference type="Proteomes" id="UP000559256"/>
    </source>
</evidence>
<feature type="compositionally biased region" description="Basic and acidic residues" evidence="5">
    <location>
        <begin position="189"/>
        <end position="207"/>
    </location>
</feature>
<evidence type="ECO:0000256" key="3">
    <source>
        <dbReference type="ARBA" id="ARBA00022840"/>
    </source>
</evidence>
<dbReference type="GO" id="GO:0006281">
    <property type="term" value="P:DNA repair"/>
    <property type="evidence" value="ECO:0007669"/>
    <property type="project" value="UniProtKB-UniRule"/>
</dbReference>
<comment type="similarity">
    <text evidence="4">Belongs to the SNF2/RAD54 helicase family.</text>
</comment>
<evidence type="ECO:0000256" key="4">
    <source>
        <dbReference type="RuleBase" id="RU368001"/>
    </source>
</evidence>
<feature type="region of interest" description="Disordered" evidence="5">
    <location>
        <begin position="432"/>
        <end position="454"/>
    </location>
</feature>
<dbReference type="Pfam" id="PF13892">
    <property type="entry name" value="DBINO"/>
    <property type="match status" value="1"/>
</dbReference>
<protein>
    <recommendedName>
        <fullName evidence="4">Chromatin-remodeling ATPase INO80</fullName>
        <ecNumber evidence="4">3.6.4.-</ecNumber>
    </recommendedName>
</protein>
<feature type="region of interest" description="Disordered" evidence="5">
    <location>
        <begin position="1"/>
        <end position="95"/>
    </location>
</feature>
<evidence type="ECO:0000256" key="5">
    <source>
        <dbReference type="SAM" id="MobiDB-lite"/>
    </source>
</evidence>
<dbReference type="GO" id="GO:0006338">
    <property type="term" value="P:chromatin remodeling"/>
    <property type="evidence" value="ECO:0007669"/>
    <property type="project" value="UniProtKB-UniRule"/>
</dbReference>
<dbReference type="Proteomes" id="UP000559256">
    <property type="component" value="Unassembled WGS sequence"/>
</dbReference>
<dbReference type="GO" id="GO:0031011">
    <property type="term" value="C:Ino80 complex"/>
    <property type="evidence" value="ECO:0007669"/>
    <property type="project" value="UniProtKB-UniRule"/>
</dbReference>
<comment type="catalytic activity">
    <reaction evidence="4">
        <text>ATP + H2O = ADP + phosphate + H(+)</text>
        <dbReference type="Rhea" id="RHEA:13065"/>
        <dbReference type="ChEBI" id="CHEBI:15377"/>
        <dbReference type="ChEBI" id="CHEBI:15378"/>
        <dbReference type="ChEBI" id="CHEBI:30616"/>
        <dbReference type="ChEBI" id="CHEBI:43474"/>
        <dbReference type="ChEBI" id="CHEBI:456216"/>
    </reaction>
</comment>
<dbReference type="PANTHER" id="PTHR45685:SF2">
    <property type="entry name" value="CHROMATIN-REMODELING ATPASE INO80"/>
    <property type="match status" value="1"/>
</dbReference>
<dbReference type="InterPro" id="IPR050520">
    <property type="entry name" value="INO80/SWR1_helicase"/>
</dbReference>
<organism evidence="7 8">
    <name type="scientific">Tetrapyrgos nigripes</name>
    <dbReference type="NCBI Taxonomy" id="182062"/>
    <lineage>
        <taxon>Eukaryota</taxon>
        <taxon>Fungi</taxon>
        <taxon>Dikarya</taxon>
        <taxon>Basidiomycota</taxon>
        <taxon>Agaricomycotina</taxon>
        <taxon>Agaricomycetes</taxon>
        <taxon>Agaricomycetidae</taxon>
        <taxon>Agaricales</taxon>
        <taxon>Marasmiineae</taxon>
        <taxon>Marasmiaceae</taxon>
        <taxon>Tetrapyrgos</taxon>
    </lineage>
</organism>
<gene>
    <name evidence="7" type="ORF">D9758_000154</name>
</gene>
<dbReference type="EMBL" id="JAACJM010000001">
    <property type="protein sequence ID" value="KAF5375092.1"/>
    <property type="molecule type" value="Genomic_DNA"/>
</dbReference>
<evidence type="ECO:0000313" key="7">
    <source>
        <dbReference type="EMBL" id="KAF5375092.1"/>
    </source>
</evidence>
<feature type="compositionally biased region" description="Polar residues" evidence="5">
    <location>
        <begin position="1"/>
        <end position="10"/>
    </location>
</feature>
<dbReference type="GO" id="GO:0016887">
    <property type="term" value="F:ATP hydrolysis activity"/>
    <property type="evidence" value="ECO:0007669"/>
    <property type="project" value="TreeGrafter"/>
</dbReference>
<dbReference type="EC" id="3.6.4.-" evidence="4"/>
<name>A0A8H5H1S5_9AGAR</name>
<feature type="region of interest" description="Disordered" evidence="5">
    <location>
        <begin position="148"/>
        <end position="240"/>
    </location>
</feature>
<keyword evidence="2" id="KW-0547">Nucleotide-binding</keyword>
<keyword evidence="4" id="KW-0378">Hydrolase</keyword>
<comment type="domain">
    <text evidence="4">The DBINO region is involved in binding to DNA.</text>
</comment>
<feature type="compositionally biased region" description="Basic residues" evidence="5">
    <location>
        <begin position="282"/>
        <end position="292"/>
    </location>
</feature>
<feature type="domain" description="DBINO" evidence="6">
    <location>
        <begin position="361"/>
        <end position="486"/>
    </location>
</feature>
<comment type="subunit">
    <text evidence="4">Component of the INO80 chromatin-remodeling complex.</text>
</comment>
<comment type="function">
    <text evidence="4">ATPase component of the INO80 complex which remodels chromatin by shifting nucleosomes and is involved in DNA repair.</text>
</comment>
<accession>A0A8H5H1S5</accession>
<keyword evidence="3 4" id="KW-0067">ATP-binding</keyword>
<evidence type="ECO:0000256" key="1">
    <source>
        <dbReference type="ARBA" id="ARBA00004123"/>
    </source>
</evidence>
<keyword evidence="4" id="KW-0227">DNA damage</keyword>
<dbReference type="AlphaFoldDB" id="A0A8H5H1S5"/>
<reference evidence="7 8" key="1">
    <citation type="journal article" date="2020" name="ISME J.">
        <title>Uncovering the hidden diversity of litter-decomposition mechanisms in mushroom-forming fungi.</title>
        <authorList>
            <person name="Floudas D."/>
            <person name="Bentzer J."/>
            <person name="Ahren D."/>
            <person name="Johansson T."/>
            <person name="Persson P."/>
            <person name="Tunlid A."/>
        </authorList>
    </citation>
    <scope>NUCLEOTIDE SEQUENCE [LARGE SCALE GENOMIC DNA]</scope>
    <source>
        <strain evidence="7 8">CBS 291.85</strain>
    </source>
</reference>